<comment type="caution">
    <text evidence="6">The sequence shown here is derived from an EMBL/GenBank/DDBJ whole genome shotgun (WGS) entry which is preliminary data.</text>
</comment>
<feature type="domain" description="Helicase ATP-binding" evidence="5">
    <location>
        <begin position="13"/>
        <end position="323"/>
    </location>
</feature>
<dbReference type="InterPro" id="IPR014013">
    <property type="entry name" value="Helic_SF1/SF2_ATP-bd_DinG/Rad3"/>
</dbReference>
<dbReference type="InterPro" id="IPR027417">
    <property type="entry name" value="P-loop_NTPase"/>
</dbReference>
<dbReference type="PANTHER" id="PTHR11472:SF34">
    <property type="entry name" value="REGULATOR OF TELOMERE ELONGATION HELICASE 1"/>
    <property type="match status" value="1"/>
</dbReference>
<dbReference type="GO" id="GO:0003678">
    <property type="term" value="F:DNA helicase activity"/>
    <property type="evidence" value="ECO:0007669"/>
    <property type="project" value="TreeGrafter"/>
</dbReference>
<dbReference type="SMART" id="SM00491">
    <property type="entry name" value="HELICc2"/>
    <property type="match status" value="1"/>
</dbReference>
<dbReference type="PROSITE" id="PS51193">
    <property type="entry name" value="HELICASE_ATP_BIND_2"/>
    <property type="match status" value="1"/>
</dbReference>
<evidence type="ECO:0000256" key="2">
    <source>
        <dbReference type="ARBA" id="ARBA00022801"/>
    </source>
</evidence>
<dbReference type="GO" id="GO:0005524">
    <property type="term" value="F:ATP binding"/>
    <property type="evidence" value="ECO:0007669"/>
    <property type="project" value="UniProtKB-KW"/>
</dbReference>
<dbReference type="InterPro" id="IPR045028">
    <property type="entry name" value="DinG/Rad3-like"/>
</dbReference>
<proteinExistence type="inferred from homology"/>
<dbReference type="SUPFAM" id="SSF52540">
    <property type="entry name" value="P-loop containing nucleoside triphosphate hydrolases"/>
    <property type="match status" value="1"/>
</dbReference>
<dbReference type="GO" id="GO:0016818">
    <property type="term" value="F:hydrolase activity, acting on acid anhydrides, in phosphorus-containing anhydrides"/>
    <property type="evidence" value="ECO:0007669"/>
    <property type="project" value="InterPro"/>
</dbReference>
<keyword evidence="1" id="KW-0547">Nucleotide-binding</keyword>
<gene>
    <name evidence="6" type="ORF">FYJ63_06195</name>
</gene>
<dbReference type="Pfam" id="PF00270">
    <property type="entry name" value="DEAD"/>
    <property type="match status" value="1"/>
</dbReference>
<dbReference type="Gene3D" id="3.40.50.300">
    <property type="entry name" value="P-loop containing nucleotide triphosphate hydrolases"/>
    <property type="match status" value="2"/>
</dbReference>
<evidence type="ECO:0000256" key="3">
    <source>
        <dbReference type="ARBA" id="ARBA00022840"/>
    </source>
</evidence>
<keyword evidence="2" id="KW-0378">Hydrolase</keyword>
<keyword evidence="3" id="KW-0067">ATP-binding</keyword>
<keyword evidence="6" id="KW-0347">Helicase</keyword>
<organism evidence="6 7">
    <name type="scientific">Mobiluncus porci</name>
    <dbReference type="NCBI Taxonomy" id="2652278"/>
    <lineage>
        <taxon>Bacteria</taxon>
        <taxon>Bacillati</taxon>
        <taxon>Actinomycetota</taxon>
        <taxon>Actinomycetes</taxon>
        <taxon>Actinomycetales</taxon>
        <taxon>Actinomycetaceae</taxon>
        <taxon>Mobiluncus</taxon>
    </lineage>
</organism>
<sequence length="675" mass="72539">MSDFGAQCESVLAEAVALLGGSERCGQVEMARAVSQTFQEEGRLAVQAGTGTGKSLGYLVPALLHAVNNDARVVVSTATLALQHQIINKDAPIALQALRNVVGVSPRVEVLKGWQNYVCLHKLNGGYEGTGEDLFTAAENSAGVGNEIDSSDSGTKRPRAPRGYVAQTKRLYEWARETQTGDRDEAPSGISARAWRQVSLSSLECVGEKCPFRGECFQVHAREKATEAEVVVTNHAMLGLAAAGRPTPLPEFEALVVDEAHELAERVRSQATSELSGAMVASVGKVSGRLGLDCTERINDQALVIDLFLNGLEAKRYQSVPTEIQECQTLLIPALKQGLLELSSRSDEEGNSKEDAQVAVAKGALSGLLDTLEAMNPASVESGENVLWLSRGRGKEADQEPRLYVAPLNVADKLSARIWDETAVVVTSATLKLGGSFSPVLHTIGLDLGLPTTKTLDVGTPFSPEKQGILYLAKDLPAPGRGEHPEVFWERLVDLVQASRGGALGLFSSRKMAEMAGEVLRERTDFPILVQGEDSMASLVKEMREDAEACLMGTLSLWQGVDLPGDTCRLVIIDRVPFPVPSDPMVQARSEAAQLAGRNPFMEVSVTHAALLMAQGAGRLLRSHEDRGVVAVLDSRVAYKNYGKFLVASMPPLWPTTDADLILAALRRLAKSIFE</sequence>
<dbReference type="EMBL" id="VUMY01000009">
    <property type="protein sequence ID" value="MST49826.1"/>
    <property type="molecule type" value="Genomic_DNA"/>
</dbReference>
<accession>A0A7K0K2W0</accession>
<dbReference type="AlphaFoldDB" id="A0A7K0K2W0"/>
<reference evidence="6 7" key="1">
    <citation type="submission" date="2019-08" db="EMBL/GenBank/DDBJ databases">
        <title>In-depth cultivation of the pig gut microbiome towards novel bacterial diversity and tailored functional studies.</title>
        <authorList>
            <person name="Wylensek D."/>
            <person name="Hitch T.C.A."/>
            <person name="Clavel T."/>
        </authorList>
    </citation>
    <scope>NUCLEOTIDE SEQUENCE [LARGE SCALE GENOMIC DNA]</scope>
    <source>
        <strain evidence="6 7">RF-GAM-744-WT-7</strain>
    </source>
</reference>
<name>A0A7K0K2W0_9ACTO</name>
<dbReference type="GO" id="GO:0006139">
    <property type="term" value="P:nucleobase-containing compound metabolic process"/>
    <property type="evidence" value="ECO:0007669"/>
    <property type="project" value="InterPro"/>
</dbReference>
<dbReference type="Pfam" id="PF13307">
    <property type="entry name" value="Helicase_C_2"/>
    <property type="match status" value="1"/>
</dbReference>
<evidence type="ECO:0000313" key="6">
    <source>
        <dbReference type="EMBL" id="MST49826.1"/>
    </source>
</evidence>
<dbReference type="PANTHER" id="PTHR11472">
    <property type="entry name" value="DNA REPAIR DEAD HELICASE RAD3/XP-D SUBFAMILY MEMBER"/>
    <property type="match status" value="1"/>
</dbReference>
<keyword evidence="7" id="KW-1185">Reference proteome</keyword>
<dbReference type="RefSeq" id="WP_154544858.1">
    <property type="nucleotide sequence ID" value="NZ_VUMY01000009.1"/>
</dbReference>
<evidence type="ECO:0000256" key="4">
    <source>
        <dbReference type="ARBA" id="ARBA00038058"/>
    </source>
</evidence>
<comment type="similarity">
    <text evidence="4">Belongs to the helicase family. DinG subfamily.</text>
</comment>
<protein>
    <submittedName>
        <fullName evidence="6">ATP-dependent DNA helicase</fullName>
    </submittedName>
</protein>
<evidence type="ECO:0000256" key="1">
    <source>
        <dbReference type="ARBA" id="ARBA00022741"/>
    </source>
</evidence>
<dbReference type="InterPro" id="IPR006555">
    <property type="entry name" value="ATP-dep_Helicase_C"/>
</dbReference>
<evidence type="ECO:0000313" key="7">
    <source>
        <dbReference type="Proteomes" id="UP000442535"/>
    </source>
</evidence>
<dbReference type="Proteomes" id="UP000442535">
    <property type="component" value="Unassembled WGS sequence"/>
</dbReference>
<dbReference type="InterPro" id="IPR011545">
    <property type="entry name" value="DEAD/DEAH_box_helicase_dom"/>
</dbReference>
<evidence type="ECO:0000259" key="5">
    <source>
        <dbReference type="PROSITE" id="PS51193"/>
    </source>
</evidence>
<dbReference type="GO" id="GO:0003676">
    <property type="term" value="F:nucleic acid binding"/>
    <property type="evidence" value="ECO:0007669"/>
    <property type="project" value="InterPro"/>
</dbReference>